<dbReference type="RefSeq" id="WP_022776604.1">
    <property type="nucleotide sequence ID" value="NC_022576.1"/>
</dbReference>
<feature type="compositionally biased region" description="Polar residues" evidence="1">
    <location>
        <begin position="18"/>
        <end position="27"/>
    </location>
</feature>
<feature type="compositionally biased region" description="Basic and acidic residues" evidence="1">
    <location>
        <begin position="28"/>
        <end position="40"/>
    </location>
</feature>
<dbReference type="KEGG" id="cbx:Cenrod_2619"/>
<feature type="compositionally biased region" description="Polar residues" evidence="1">
    <location>
        <begin position="1"/>
        <end position="11"/>
    </location>
</feature>
<proteinExistence type="predicted"/>
<dbReference type="HOGENOM" id="CLU_2786193_0_0_4"/>
<name>U5NES6_9BURK</name>
<gene>
    <name evidence="2" type="ORF">Cenrod_2619</name>
</gene>
<feature type="compositionally biased region" description="Polar residues" evidence="1">
    <location>
        <begin position="55"/>
        <end position="68"/>
    </location>
</feature>
<reference evidence="2 3" key="1">
    <citation type="journal article" date="2013" name="Genome Biol.">
        <title>Genomic analysis reveals key aspects of prokaryotic symbiosis in the phototrophic consortium "Chlorochromatium aggregatum".</title>
        <authorList>
            <person name="Liu Z."/>
            <person name="Muller J."/>
            <person name="Li T."/>
            <person name="Alvey R.M."/>
            <person name="Vogl K."/>
            <person name="Frigaard N.U."/>
            <person name="Rockwell N.C."/>
            <person name="Boyd E.S."/>
            <person name="Tomsho L.P."/>
            <person name="Schuster S.C."/>
            <person name="Henke P."/>
            <person name="Rohde M."/>
            <person name="Overmann J."/>
            <person name="Bryant D.A."/>
        </authorList>
    </citation>
    <scope>NUCLEOTIDE SEQUENCE [LARGE SCALE GENOMIC DNA]</scope>
    <source>
        <strain evidence="2">CR</strain>
    </source>
</reference>
<protein>
    <submittedName>
        <fullName evidence="2">Uncharacterized protein</fullName>
    </submittedName>
</protein>
<organism evidence="2 3">
    <name type="scientific">Candidatus Symbiobacter mobilis CR</name>
    <dbReference type="NCBI Taxonomy" id="946483"/>
    <lineage>
        <taxon>Bacteria</taxon>
        <taxon>Pseudomonadati</taxon>
        <taxon>Pseudomonadota</taxon>
        <taxon>Betaproteobacteria</taxon>
        <taxon>Burkholderiales</taxon>
        <taxon>Comamonadaceae</taxon>
    </lineage>
</organism>
<dbReference type="Proteomes" id="UP000017184">
    <property type="component" value="Chromosome"/>
</dbReference>
<accession>U5NES6</accession>
<sequence>MNVSSSTTPSVNAAARIQPTQALQANESRQDMRTQQDRQNSDTQAARSQAPVVNAQGQTTGRIVNFTA</sequence>
<dbReference type="STRING" id="946483.Cenrod_2619"/>
<feature type="region of interest" description="Disordered" evidence="1">
    <location>
        <begin position="1"/>
        <end position="68"/>
    </location>
</feature>
<evidence type="ECO:0000313" key="3">
    <source>
        <dbReference type="Proteomes" id="UP000017184"/>
    </source>
</evidence>
<keyword evidence="3" id="KW-1185">Reference proteome</keyword>
<evidence type="ECO:0000313" key="2">
    <source>
        <dbReference type="EMBL" id="AGX88669.1"/>
    </source>
</evidence>
<evidence type="ECO:0000256" key="1">
    <source>
        <dbReference type="SAM" id="MobiDB-lite"/>
    </source>
</evidence>
<dbReference type="EMBL" id="CP004885">
    <property type="protein sequence ID" value="AGX88669.1"/>
    <property type="molecule type" value="Genomic_DNA"/>
</dbReference>
<dbReference type="AlphaFoldDB" id="U5NES6"/>